<dbReference type="AlphaFoldDB" id="A0A2C9V1V6"/>
<feature type="compositionally biased region" description="Acidic residues" evidence="2">
    <location>
        <begin position="58"/>
        <end position="67"/>
    </location>
</feature>
<feature type="compositionally biased region" description="Polar residues" evidence="2">
    <location>
        <begin position="47"/>
        <end position="57"/>
    </location>
</feature>
<dbReference type="Pfam" id="PF04520">
    <property type="entry name" value="Senescence_reg"/>
    <property type="match status" value="1"/>
</dbReference>
<name>A0A2C9V1V6_MANES</name>
<proteinExistence type="inferred from homology"/>
<feature type="region of interest" description="Disordered" evidence="2">
    <location>
        <begin position="1"/>
        <end position="108"/>
    </location>
</feature>
<organism evidence="3">
    <name type="scientific">Manihot esculenta</name>
    <name type="common">Cassava</name>
    <name type="synonym">Jatropha manihot</name>
    <dbReference type="NCBI Taxonomy" id="3983"/>
    <lineage>
        <taxon>Eukaryota</taxon>
        <taxon>Viridiplantae</taxon>
        <taxon>Streptophyta</taxon>
        <taxon>Embryophyta</taxon>
        <taxon>Tracheophyta</taxon>
        <taxon>Spermatophyta</taxon>
        <taxon>Magnoliopsida</taxon>
        <taxon>eudicotyledons</taxon>
        <taxon>Gunneridae</taxon>
        <taxon>Pentapetalae</taxon>
        <taxon>rosids</taxon>
        <taxon>fabids</taxon>
        <taxon>Malpighiales</taxon>
        <taxon>Euphorbiaceae</taxon>
        <taxon>Crotonoideae</taxon>
        <taxon>Manihoteae</taxon>
        <taxon>Manihot</taxon>
    </lineage>
</organism>
<dbReference type="GO" id="GO:0010150">
    <property type="term" value="P:leaf senescence"/>
    <property type="evidence" value="ECO:0007669"/>
    <property type="project" value="UniProtKB-ARBA"/>
</dbReference>
<evidence type="ECO:0000313" key="3">
    <source>
        <dbReference type="EMBL" id="OAY38221.1"/>
    </source>
</evidence>
<dbReference type="STRING" id="3983.A0A2C9V1V6"/>
<feature type="compositionally biased region" description="Low complexity" evidence="2">
    <location>
        <begin position="85"/>
        <end position="95"/>
    </location>
</feature>
<dbReference type="PANTHER" id="PTHR33083:SF50">
    <property type="entry name" value="PROTEIN S40-7"/>
    <property type="match status" value="1"/>
</dbReference>
<sequence>MKGANSAKPYQLPTRPDSDMDINGSAVFRHRRATPGDRFLSAYPRAPQQNTGSTTSNNEDELNEDDIFSTGDFSEASNHHHYPHSHNSPPSSNSSPRHHQLHSHSHKAFAQPESFGILAALPENKTNSHHHLYQKTALSSPSSSTSSSSTTSSSRFIPSIPKPPQERVPISASSSSSSKFHQPQSAPVNVPVLAMAMRRRHREFDEIDEDEEEGDREMLPPHEIVARTQSPMLACSVLEGVGRTLKGRDLRQVRNAVWRRTGFLD</sequence>
<reference evidence="3" key="1">
    <citation type="submission" date="2016-02" db="EMBL/GenBank/DDBJ databases">
        <title>WGS assembly of Manihot esculenta.</title>
        <authorList>
            <person name="Bredeson J.V."/>
            <person name="Prochnik S.E."/>
            <person name="Lyons J.B."/>
            <person name="Schmutz J."/>
            <person name="Grimwood J."/>
            <person name="Vrebalov J."/>
            <person name="Bart R.S."/>
            <person name="Amuge T."/>
            <person name="Ferguson M.E."/>
            <person name="Green R."/>
            <person name="Putnam N."/>
            <person name="Stites J."/>
            <person name="Rounsley S."/>
            <person name="Rokhsar D.S."/>
        </authorList>
    </citation>
    <scope>NUCLEOTIDE SEQUENCE [LARGE SCALE GENOMIC DNA]</scope>
    <source>
        <tissue evidence="3">Leaf</tissue>
    </source>
</reference>
<dbReference type="OrthoDB" id="684536at2759"/>
<evidence type="ECO:0000256" key="2">
    <source>
        <dbReference type="SAM" id="MobiDB-lite"/>
    </source>
</evidence>
<comment type="similarity">
    <text evidence="1">Belongs to the senescence regulator S40 family.</text>
</comment>
<accession>A0A2C9V1V6</accession>
<feature type="region of interest" description="Disordered" evidence="2">
    <location>
        <begin position="127"/>
        <end position="186"/>
    </location>
</feature>
<feature type="compositionally biased region" description="Low complexity" evidence="2">
    <location>
        <begin position="139"/>
        <end position="154"/>
    </location>
</feature>
<dbReference type="InterPro" id="IPR007608">
    <property type="entry name" value="Senescence_reg_S40"/>
</dbReference>
<gene>
    <name evidence="3" type="ORF">MANES_11G163200</name>
</gene>
<dbReference type="PANTHER" id="PTHR33083">
    <property type="entry name" value="EXPRESSED PROTEIN"/>
    <property type="match status" value="1"/>
</dbReference>
<protein>
    <recommendedName>
        <fullName evidence="4">Senescence regulator</fullName>
    </recommendedName>
</protein>
<evidence type="ECO:0008006" key="4">
    <source>
        <dbReference type="Google" id="ProtNLM"/>
    </source>
</evidence>
<dbReference type="EMBL" id="CM004397">
    <property type="protein sequence ID" value="OAY38221.1"/>
    <property type="molecule type" value="Genomic_DNA"/>
</dbReference>
<evidence type="ECO:0000256" key="1">
    <source>
        <dbReference type="ARBA" id="ARBA00034773"/>
    </source>
</evidence>
<feature type="compositionally biased region" description="Basic residues" evidence="2">
    <location>
        <begin position="96"/>
        <end position="107"/>
    </location>
</feature>